<dbReference type="Proteomes" id="UP001159641">
    <property type="component" value="Unassembled WGS sequence"/>
</dbReference>
<dbReference type="Gene3D" id="3.40.1110.10">
    <property type="entry name" value="Calcium-transporting ATPase, cytoplasmic domain N"/>
    <property type="match status" value="1"/>
</dbReference>
<evidence type="ECO:0000313" key="2">
    <source>
        <dbReference type="Proteomes" id="UP001159641"/>
    </source>
</evidence>
<sequence length="47" mass="5404">MSVIVRTPSGKLRLYCKGADTVIYDRLAETSKYKEITLKHLEQFATE</sequence>
<feature type="non-terminal residue" evidence="1">
    <location>
        <position position="47"/>
    </location>
</feature>
<dbReference type="GO" id="GO:0000166">
    <property type="term" value="F:nucleotide binding"/>
    <property type="evidence" value="ECO:0007669"/>
    <property type="project" value="InterPro"/>
</dbReference>
<dbReference type="InterPro" id="IPR023299">
    <property type="entry name" value="ATPase_P-typ_cyto_dom_N"/>
</dbReference>
<gene>
    <name evidence="1" type="ORF">J1605_018339</name>
</gene>
<dbReference type="EMBL" id="JAIQCJ010000577">
    <property type="protein sequence ID" value="KAJ8795324.1"/>
    <property type="molecule type" value="Genomic_DNA"/>
</dbReference>
<protein>
    <submittedName>
        <fullName evidence="1">Uncharacterized protein</fullName>
    </submittedName>
</protein>
<evidence type="ECO:0000313" key="1">
    <source>
        <dbReference type="EMBL" id="KAJ8795324.1"/>
    </source>
</evidence>
<comment type="caution">
    <text evidence="1">The sequence shown here is derived from an EMBL/GenBank/DDBJ whole genome shotgun (WGS) entry which is preliminary data.</text>
</comment>
<dbReference type="AlphaFoldDB" id="A0AB34HVB8"/>
<organism evidence="1 2">
    <name type="scientific">Eschrichtius robustus</name>
    <name type="common">California gray whale</name>
    <name type="synonym">Eschrichtius gibbosus</name>
    <dbReference type="NCBI Taxonomy" id="9764"/>
    <lineage>
        <taxon>Eukaryota</taxon>
        <taxon>Metazoa</taxon>
        <taxon>Chordata</taxon>
        <taxon>Craniata</taxon>
        <taxon>Vertebrata</taxon>
        <taxon>Euteleostomi</taxon>
        <taxon>Mammalia</taxon>
        <taxon>Eutheria</taxon>
        <taxon>Laurasiatheria</taxon>
        <taxon>Artiodactyla</taxon>
        <taxon>Whippomorpha</taxon>
        <taxon>Cetacea</taxon>
        <taxon>Mysticeti</taxon>
        <taxon>Eschrichtiidae</taxon>
        <taxon>Eschrichtius</taxon>
    </lineage>
</organism>
<keyword evidence="2" id="KW-1185">Reference proteome</keyword>
<reference evidence="1 2" key="1">
    <citation type="submission" date="2022-11" db="EMBL/GenBank/DDBJ databases">
        <title>Whole genome sequence of Eschrichtius robustus ER-17-0199.</title>
        <authorList>
            <person name="Bruniche-Olsen A."/>
            <person name="Black A.N."/>
            <person name="Fields C.J."/>
            <person name="Walden K."/>
            <person name="Dewoody J.A."/>
        </authorList>
    </citation>
    <scope>NUCLEOTIDE SEQUENCE [LARGE SCALE GENOMIC DNA]</scope>
    <source>
        <strain evidence="1">ER-17-0199</strain>
        <tissue evidence="1">Blubber</tissue>
    </source>
</reference>
<accession>A0AB34HVB8</accession>
<name>A0AB34HVB8_ESCRO</name>
<proteinExistence type="predicted"/>